<dbReference type="Proteomes" id="UP000824120">
    <property type="component" value="Chromosome 6"/>
</dbReference>
<dbReference type="PANTHER" id="PTHR34199:SF4">
    <property type="entry name" value="ARM REPEAT SUPERFAMILY PROTEIN"/>
    <property type="match status" value="1"/>
</dbReference>
<feature type="region of interest" description="Disordered" evidence="1">
    <location>
        <begin position="826"/>
        <end position="861"/>
    </location>
</feature>
<keyword evidence="5" id="KW-1185">Reference proteome</keyword>
<feature type="domain" description="Mon2/Sec7/BIG1-like HDS" evidence="2">
    <location>
        <begin position="265"/>
        <end position="335"/>
    </location>
</feature>
<accession>A0A9J5YRX2</accession>
<evidence type="ECO:0000259" key="3">
    <source>
        <dbReference type="Pfam" id="PF16206"/>
    </source>
</evidence>
<organism evidence="4 5">
    <name type="scientific">Solanum commersonii</name>
    <name type="common">Commerson's wild potato</name>
    <name type="synonym">Commerson's nightshade</name>
    <dbReference type="NCBI Taxonomy" id="4109"/>
    <lineage>
        <taxon>Eukaryota</taxon>
        <taxon>Viridiplantae</taxon>
        <taxon>Streptophyta</taxon>
        <taxon>Embryophyta</taxon>
        <taxon>Tracheophyta</taxon>
        <taxon>Spermatophyta</taxon>
        <taxon>Magnoliopsida</taxon>
        <taxon>eudicotyledons</taxon>
        <taxon>Gunneridae</taxon>
        <taxon>Pentapetalae</taxon>
        <taxon>asterids</taxon>
        <taxon>lamiids</taxon>
        <taxon>Solanales</taxon>
        <taxon>Solanaceae</taxon>
        <taxon>Solanoideae</taxon>
        <taxon>Solaneae</taxon>
        <taxon>Solanum</taxon>
    </lineage>
</organism>
<feature type="compositionally biased region" description="Polar residues" evidence="1">
    <location>
        <begin position="840"/>
        <end position="850"/>
    </location>
</feature>
<dbReference type="EMBL" id="JACXVP010000006">
    <property type="protein sequence ID" value="KAG5602464.1"/>
    <property type="molecule type" value="Genomic_DNA"/>
</dbReference>
<evidence type="ECO:0000313" key="5">
    <source>
        <dbReference type="Proteomes" id="UP000824120"/>
    </source>
</evidence>
<sequence length="1192" mass="133360">MGPDSLHVLFPDIFVLAQHQHKTVAEMWTQQGWICVVQSPGSKRSEALLEPRETVVLTPKNVQALRTLFNISHRLHNVLGPSWSLVLETLASLDRAIHSPHATTQEVSTAVPKLTRDSSGQYSDFHILTSLNSQLFESSALMHLSAVKSLLSALRQLSHQCMSAAVSGFGPTSSQKSGSISFSVERMLSILVNNVHRVEPLWDEVIGHFIELTDSSNQHVRIIALNAMDQSISAVLGSNEFQEHASSKLKCAFNDVQTENTELRSLECSVISPLKVLFSSAENIDVRAASLKILLHVLERHGEKLHYSWPNILELLRSVADAAEKDLVTLGFQNLRVIMNDGLSTVPADCLHVCIDVTGAYSAQNTELNISLTAIGLLWTSTDFVVKGFLCRQNEEKESDSNGMKEERALSFTGEVNDQALEMNIVDRDKLLFSVFSLLQNLGADERPEGQSNAVDGRNICHQRICTTFLLNCYIFSTIFFFLVLEFAVLEPRVFQKQLLYLYTVVVRFAYTLPSQTQVRNSAVRTLFQILGSHGQKLSKSMWEDCLWNYIFPTLDRSSHMAATSSKTEWQGKELGTRGGKAVHMLIHHSRNTAQKQWDETLVLVLGGIARILRSFFPFLRSLDNFQSGWETLLLFVRNSIFNGSKEVALAAVNCLQSTIVSHSPKGNLPMPYLTSVLDVYELVLHKSPNYNGNMAYKLKQEILHGLGELYVQAQGMFDNDTYLKLLSVVDSGIKQDKVDNSNFEAEYGKKWRSEYEEFSISIVGSQQVSGKSCDTKGHVSPVQRTALEILPQLRPAEHLSAMWSPLLTKLLLYLPSSVSCMRSIEDESDHKTRTKDNTKISNGIASASQGEEEASPRNPDSTTVIVSNHLFVEKLVPVLVDLFLQAPPAEKYKILPDIIQSLGRCMITRRDNPDGSLWRLAVEGFSCILHDDIRKLTGNAGPELTITRPARMRIWKEVADIFEIFLIGYCGRALSVMVDSADESLEMNLLDILGDKILKSQIDAPLEILERLISTLDRCASRTCSLPLETVELMPSHCSRFSLTCLQKLFLLCSQGTSEWNSTRCEVSNISIKILISRCEFILERYLMDESKLGENPLPAARVEEVIFTLEELGLLVVHSDTVSQLPLHPSLKECLTKENQARRSHLLVLFPSLCELVISREARVRELVQQLLRYVTTELGLPKSSLTVGS</sequence>
<dbReference type="PANTHER" id="PTHR34199">
    <property type="entry name" value="NUMOD3 MOTIF FAMILY PROTEIN, EXPRESSED"/>
    <property type="match status" value="1"/>
</dbReference>
<gene>
    <name evidence="4" type="ORF">H5410_033834</name>
</gene>
<dbReference type="Pfam" id="PF09324">
    <property type="entry name" value="Sec7-like_HDS"/>
    <property type="match status" value="1"/>
</dbReference>
<dbReference type="OrthoDB" id="1275330at2759"/>
<feature type="domain" description="Mon2 C-terminal" evidence="3">
    <location>
        <begin position="862"/>
        <end position="1120"/>
    </location>
</feature>
<dbReference type="InterPro" id="IPR016024">
    <property type="entry name" value="ARM-type_fold"/>
</dbReference>
<dbReference type="InterPro" id="IPR032817">
    <property type="entry name" value="Mon2_C"/>
</dbReference>
<protein>
    <recommendedName>
        <fullName evidence="6">Protein MON2 homolog</fullName>
    </recommendedName>
</protein>
<dbReference type="Gene3D" id="1.25.10.10">
    <property type="entry name" value="Leucine-rich Repeat Variant"/>
    <property type="match status" value="1"/>
</dbReference>
<evidence type="ECO:0000259" key="2">
    <source>
        <dbReference type="Pfam" id="PF09324"/>
    </source>
</evidence>
<evidence type="ECO:0000256" key="1">
    <source>
        <dbReference type="SAM" id="MobiDB-lite"/>
    </source>
</evidence>
<comment type="caution">
    <text evidence="4">The sequence shown here is derived from an EMBL/GenBank/DDBJ whole genome shotgun (WGS) entry which is preliminary data.</text>
</comment>
<feature type="domain" description="Mon2 C-terminal" evidence="3">
    <location>
        <begin position="341"/>
        <end position="451"/>
    </location>
</feature>
<proteinExistence type="predicted"/>
<dbReference type="InterPro" id="IPR015403">
    <property type="entry name" value="Mon2/Sec7/BIG1-like_HDS"/>
</dbReference>
<name>A0A9J5YRX2_SOLCO</name>
<feature type="domain" description="Mon2 C-terminal" evidence="3">
    <location>
        <begin position="515"/>
        <end position="680"/>
    </location>
</feature>
<dbReference type="SUPFAM" id="SSF48371">
    <property type="entry name" value="ARM repeat"/>
    <property type="match status" value="1"/>
</dbReference>
<dbReference type="AlphaFoldDB" id="A0A9J5YRX2"/>
<dbReference type="InterPro" id="IPR011989">
    <property type="entry name" value="ARM-like"/>
</dbReference>
<feature type="compositionally biased region" description="Basic and acidic residues" evidence="1">
    <location>
        <begin position="826"/>
        <end position="839"/>
    </location>
</feature>
<evidence type="ECO:0008006" key="6">
    <source>
        <dbReference type="Google" id="ProtNLM"/>
    </source>
</evidence>
<dbReference type="Pfam" id="PF16206">
    <property type="entry name" value="Mon2_C"/>
    <property type="match status" value="3"/>
</dbReference>
<evidence type="ECO:0000313" key="4">
    <source>
        <dbReference type="EMBL" id="KAG5602464.1"/>
    </source>
</evidence>
<reference evidence="4 5" key="1">
    <citation type="submission" date="2020-09" db="EMBL/GenBank/DDBJ databases">
        <title>De no assembly of potato wild relative species, Solanum commersonii.</title>
        <authorList>
            <person name="Cho K."/>
        </authorList>
    </citation>
    <scope>NUCLEOTIDE SEQUENCE [LARGE SCALE GENOMIC DNA]</scope>
    <source>
        <strain evidence="4">LZ3.2</strain>
        <tissue evidence="4">Leaf</tissue>
    </source>
</reference>